<name>A0A078AFA1_STYLE</name>
<keyword evidence="3" id="KW-1185">Reference proteome</keyword>
<accession>A0A078AFA1</accession>
<feature type="compositionally biased region" description="Basic and acidic residues" evidence="1">
    <location>
        <begin position="139"/>
        <end position="153"/>
    </location>
</feature>
<feature type="compositionally biased region" description="Acidic residues" evidence="1">
    <location>
        <begin position="61"/>
        <end position="70"/>
    </location>
</feature>
<evidence type="ECO:0000313" key="2">
    <source>
        <dbReference type="EMBL" id="CDW80914.1"/>
    </source>
</evidence>
<dbReference type="Proteomes" id="UP000039865">
    <property type="component" value="Unassembled WGS sequence"/>
</dbReference>
<dbReference type="InParanoid" id="A0A078AFA1"/>
<organism evidence="2 3">
    <name type="scientific">Stylonychia lemnae</name>
    <name type="common">Ciliate</name>
    <dbReference type="NCBI Taxonomy" id="5949"/>
    <lineage>
        <taxon>Eukaryota</taxon>
        <taxon>Sar</taxon>
        <taxon>Alveolata</taxon>
        <taxon>Ciliophora</taxon>
        <taxon>Intramacronucleata</taxon>
        <taxon>Spirotrichea</taxon>
        <taxon>Stichotrichia</taxon>
        <taxon>Sporadotrichida</taxon>
        <taxon>Oxytrichidae</taxon>
        <taxon>Stylonychinae</taxon>
        <taxon>Stylonychia</taxon>
    </lineage>
</organism>
<dbReference type="EMBL" id="CCKQ01009433">
    <property type="protein sequence ID" value="CDW80914.1"/>
    <property type="molecule type" value="Genomic_DNA"/>
</dbReference>
<proteinExistence type="predicted"/>
<feature type="region of interest" description="Disordered" evidence="1">
    <location>
        <begin position="137"/>
        <end position="179"/>
    </location>
</feature>
<protein>
    <submittedName>
        <fullName evidence="2">Uncharacterized protein</fullName>
    </submittedName>
</protein>
<reference evidence="2 3" key="1">
    <citation type="submission" date="2014-06" db="EMBL/GenBank/DDBJ databases">
        <authorList>
            <person name="Swart Estienne"/>
        </authorList>
    </citation>
    <scope>NUCLEOTIDE SEQUENCE [LARGE SCALE GENOMIC DNA]</scope>
    <source>
        <strain evidence="2 3">130c</strain>
    </source>
</reference>
<sequence>MNNLKNLDNFYQENDGNLSLSLEASFRNDGKDKGDNDDLGNFLNDPDDLNIGVTNQSKDQEQDEDEEDVNPLDQAVDQADLISEEEAASAKNNGQIHLGDDFQEVEYANNQHILNSNLNQPDIAQMSFLKEFEQFQNKEQQKGNEKNGGDKSNRQKRNSSRLRNNHSGKGRQQHDIDVEDDNMIRSNFMCCYIEQPREDGMDNNEEGKQQKRVGLNCILF</sequence>
<feature type="compositionally biased region" description="Basic and acidic residues" evidence="1">
    <location>
        <begin position="26"/>
        <end position="36"/>
    </location>
</feature>
<gene>
    <name evidence="2" type="primary">Contig17919.g19051</name>
    <name evidence="2" type="ORF">STYLEM_9920</name>
</gene>
<feature type="compositionally biased region" description="Basic residues" evidence="1">
    <location>
        <begin position="154"/>
        <end position="171"/>
    </location>
</feature>
<feature type="region of interest" description="Disordered" evidence="1">
    <location>
        <begin position="26"/>
        <end position="71"/>
    </location>
</feature>
<evidence type="ECO:0000313" key="3">
    <source>
        <dbReference type="Proteomes" id="UP000039865"/>
    </source>
</evidence>
<evidence type="ECO:0000256" key="1">
    <source>
        <dbReference type="SAM" id="MobiDB-lite"/>
    </source>
</evidence>
<dbReference type="AlphaFoldDB" id="A0A078AFA1"/>